<accession>A0A2W1JFV4</accession>
<dbReference type="SUPFAM" id="SSF103088">
    <property type="entry name" value="OmpA-like"/>
    <property type="match status" value="1"/>
</dbReference>
<dbReference type="PROSITE" id="PS51123">
    <property type="entry name" value="OMPA_2"/>
    <property type="match status" value="1"/>
</dbReference>
<organism evidence="7 8">
    <name type="scientific">Acaryochloris thomasi RCC1774</name>
    <dbReference type="NCBI Taxonomy" id="1764569"/>
    <lineage>
        <taxon>Bacteria</taxon>
        <taxon>Bacillati</taxon>
        <taxon>Cyanobacteriota</taxon>
        <taxon>Cyanophyceae</taxon>
        <taxon>Acaryochloridales</taxon>
        <taxon>Acaryochloridaceae</taxon>
        <taxon>Acaryochloris</taxon>
        <taxon>Acaryochloris thomasi</taxon>
    </lineage>
</organism>
<dbReference type="Proteomes" id="UP000248857">
    <property type="component" value="Unassembled WGS sequence"/>
</dbReference>
<evidence type="ECO:0000259" key="6">
    <source>
        <dbReference type="PROSITE" id="PS51123"/>
    </source>
</evidence>
<dbReference type="GO" id="GO:0009279">
    <property type="term" value="C:cell outer membrane"/>
    <property type="evidence" value="ECO:0007669"/>
    <property type="project" value="UniProtKB-SubCell"/>
</dbReference>
<evidence type="ECO:0000313" key="8">
    <source>
        <dbReference type="Proteomes" id="UP000248857"/>
    </source>
</evidence>
<keyword evidence="5" id="KW-0812">Transmembrane</keyword>
<dbReference type="OrthoDB" id="524568at2"/>
<evidence type="ECO:0000256" key="3">
    <source>
        <dbReference type="ARBA" id="ARBA00023237"/>
    </source>
</evidence>
<keyword evidence="3" id="KW-0998">Cell outer membrane</keyword>
<evidence type="ECO:0000313" key="7">
    <source>
        <dbReference type="EMBL" id="PZD72316.1"/>
    </source>
</evidence>
<dbReference type="EMBL" id="PQWO01000011">
    <property type="protein sequence ID" value="PZD72316.1"/>
    <property type="molecule type" value="Genomic_DNA"/>
</dbReference>
<dbReference type="SUPFAM" id="SSF53850">
    <property type="entry name" value="Periplasmic binding protein-like II"/>
    <property type="match status" value="1"/>
</dbReference>
<evidence type="ECO:0000256" key="5">
    <source>
        <dbReference type="SAM" id="Phobius"/>
    </source>
</evidence>
<sequence length="515" mass="55260">MTIERKGLPPIAYISVALLVGTGYFGLNLINQGESAPLAQVQAYGNEERQLTVLGDTFSGYSTLRAGPFAAKVTKAELGIQYQDEFDQAARAKALGGRADIIVTTLDQYLKHQPKGRIVGLIDKTVGADAVVLNTPQYPDLKSLSDVAKVRASVSAPLKLVYSAGTPSEYLAKLLDLKFEGLSLSDFEVVEVEESTQAYELLRSDEQVAIAILWEPFVSKARQEGNTVVLSSSDVPDAIIDVIVASDQLIKSRPDDLSQFLTLYYQHTDQLIRDSGVLSQQIGDDGDLSTDDAASVASGIDFFTALESNQWMNAGTLEKRIETTSAVLSLTGEVTDMIKSPQTLYTRDFIAQAVKNTKQVVASISATDPELAKVLQGQKSSTTKAKAKVTPQQIQAAPKVGNFKVRGEVKFATGSASLTGEGQSTLTALAKEINEFNPVTIAINVVGHTSKTGSTTTNQALSQQRAQVVANYLRSSDVQPTLVAEGKGFSEPLLGIDPASPEQQRTEIQLRRVGG</sequence>
<evidence type="ECO:0000256" key="1">
    <source>
        <dbReference type="ARBA" id="ARBA00004442"/>
    </source>
</evidence>
<dbReference type="InterPro" id="IPR050330">
    <property type="entry name" value="Bact_OuterMem_StrucFunc"/>
</dbReference>
<dbReference type="RefSeq" id="WP_110987290.1">
    <property type="nucleotide sequence ID" value="NZ_CAWNWM010000011.1"/>
</dbReference>
<feature type="transmembrane region" description="Helical" evidence="5">
    <location>
        <begin position="12"/>
        <end position="30"/>
    </location>
</feature>
<reference evidence="7 8" key="1">
    <citation type="journal article" date="2018" name="Sci. Rep.">
        <title>A novel species of the marine cyanobacterium Acaryochloris with a unique pigment content and lifestyle.</title>
        <authorList>
            <person name="Partensky F."/>
            <person name="Six C."/>
            <person name="Ratin M."/>
            <person name="Garczarek L."/>
            <person name="Vaulot D."/>
            <person name="Probert I."/>
            <person name="Calteau A."/>
            <person name="Gourvil P."/>
            <person name="Marie D."/>
            <person name="Grebert T."/>
            <person name="Bouchier C."/>
            <person name="Le Panse S."/>
            <person name="Gachenot M."/>
            <person name="Rodriguez F."/>
            <person name="Garrido J.L."/>
        </authorList>
    </citation>
    <scope>NUCLEOTIDE SEQUENCE [LARGE SCALE GENOMIC DNA]</scope>
    <source>
        <strain evidence="7 8">RCC1774</strain>
    </source>
</reference>
<gene>
    <name evidence="7" type="primary">ompA_2</name>
    <name evidence="7" type="ORF">C1752_03903</name>
</gene>
<dbReference type="AlphaFoldDB" id="A0A2W1JFV4"/>
<keyword evidence="5" id="KW-1133">Transmembrane helix</keyword>
<dbReference type="PANTHER" id="PTHR30329">
    <property type="entry name" value="STATOR ELEMENT OF FLAGELLAR MOTOR COMPLEX"/>
    <property type="match status" value="1"/>
</dbReference>
<dbReference type="CDD" id="cd07185">
    <property type="entry name" value="OmpA_C-like"/>
    <property type="match status" value="1"/>
</dbReference>
<evidence type="ECO:0000256" key="2">
    <source>
        <dbReference type="ARBA" id="ARBA00023136"/>
    </source>
</evidence>
<dbReference type="Pfam" id="PF00691">
    <property type="entry name" value="OmpA"/>
    <property type="match status" value="1"/>
</dbReference>
<name>A0A2W1JFV4_9CYAN</name>
<dbReference type="InterPro" id="IPR006664">
    <property type="entry name" value="OMP_bac"/>
</dbReference>
<comment type="caution">
    <text evidence="7">The sequence shown here is derived from an EMBL/GenBank/DDBJ whole genome shotgun (WGS) entry which is preliminary data.</text>
</comment>
<dbReference type="Gene3D" id="3.40.190.10">
    <property type="entry name" value="Periplasmic binding protein-like II"/>
    <property type="match status" value="1"/>
</dbReference>
<protein>
    <submittedName>
        <fullName evidence="7">Outer membrane protein A</fullName>
    </submittedName>
</protein>
<dbReference type="InterPro" id="IPR006665">
    <property type="entry name" value="OmpA-like"/>
</dbReference>
<feature type="domain" description="OmpA-like" evidence="6">
    <location>
        <begin position="400"/>
        <end position="514"/>
    </location>
</feature>
<dbReference type="Gene3D" id="3.30.1330.60">
    <property type="entry name" value="OmpA-like domain"/>
    <property type="match status" value="1"/>
</dbReference>
<dbReference type="PANTHER" id="PTHR30329:SF21">
    <property type="entry name" value="LIPOPROTEIN YIAD-RELATED"/>
    <property type="match status" value="1"/>
</dbReference>
<proteinExistence type="predicted"/>
<dbReference type="InterPro" id="IPR036737">
    <property type="entry name" value="OmpA-like_sf"/>
</dbReference>
<keyword evidence="2 4" id="KW-0472">Membrane</keyword>
<comment type="subcellular location">
    <subcellularLocation>
        <location evidence="1">Cell outer membrane</location>
    </subcellularLocation>
</comment>
<keyword evidence="8" id="KW-1185">Reference proteome</keyword>
<evidence type="ECO:0000256" key="4">
    <source>
        <dbReference type="PROSITE-ProRule" id="PRU00473"/>
    </source>
</evidence>
<dbReference type="PRINTS" id="PR01021">
    <property type="entry name" value="OMPADOMAIN"/>
</dbReference>